<keyword evidence="3" id="KW-0653">Protein transport</keyword>
<accession>A0ABD2ZFP9</accession>
<evidence type="ECO:0000259" key="4">
    <source>
        <dbReference type="Pfam" id="PF03081"/>
    </source>
</evidence>
<dbReference type="InterPro" id="IPR046364">
    <property type="entry name" value="Exo70_C"/>
</dbReference>
<dbReference type="InterPro" id="IPR004140">
    <property type="entry name" value="Exo70"/>
</dbReference>
<dbReference type="InterPro" id="IPR016159">
    <property type="entry name" value="Cullin_repeat-like_dom_sf"/>
</dbReference>
<dbReference type="PANTHER" id="PTHR12542">
    <property type="entry name" value="EXOCYST COMPLEX PROTEIN EXO70"/>
    <property type="match status" value="1"/>
</dbReference>
<feature type="domain" description="Exocyst complex subunit Exo70 C-terminal" evidence="4">
    <location>
        <begin position="1"/>
        <end position="88"/>
    </location>
</feature>
<dbReference type="PANTHER" id="PTHR12542:SF17">
    <property type="entry name" value="EXOCYST SUBUNIT EXO70 FAMILY PROTEIN"/>
    <property type="match status" value="1"/>
</dbReference>
<organism evidence="5 6">
    <name type="scientific">Cinchona calisaya</name>
    <dbReference type="NCBI Taxonomy" id="153742"/>
    <lineage>
        <taxon>Eukaryota</taxon>
        <taxon>Viridiplantae</taxon>
        <taxon>Streptophyta</taxon>
        <taxon>Embryophyta</taxon>
        <taxon>Tracheophyta</taxon>
        <taxon>Spermatophyta</taxon>
        <taxon>Magnoliopsida</taxon>
        <taxon>eudicotyledons</taxon>
        <taxon>Gunneridae</taxon>
        <taxon>Pentapetalae</taxon>
        <taxon>asterids</taxon>
        <taxon>lamiids</taxon>
        <taxon>Gentianales</taxon>
        <taxon>Rubiaceae</taxon>
        <taxon>Cinchonoideae</taxon>
        <taxon>Cinchoneae</taxon>
        <taxon>Cinchona</taxon>
    </lineage>
</organism>
<name>A0ABD2ZFP9_9GENT</name>
<protein>
    <recommendedName>
        <fullName evidence="3">Exocyst subunit Exo70 family protein</fullName>
    </recommendedName>
</protein>
<dbReference type="EMBL" id="JBJUIK010000009">
    <property type="protein sequence ID" value="KAL3518266.1"/>
    <property type="molecule type" value="Genomic_DNA"/>
</dbReference>
<keyword evidence="3" id="KW-0268">Exocytosis</keyword>
<dbReference type="Pfam" id="PF03081">
    <property type="entry name" value="Exo70_C"/>
    <property type="match status" value="1"/>
</dbReference>
<sequence>MFMFIDMYEAVSDLWGDVEMVFSFDSLWSYVSSGDVTLSQFESAIEKDSSKMAVPACGAHPFTCYVMNYIVFLTDYSRAVADIVGRLCSWVIPDWKLRVQIKASLSKKMVPAYRAFHERHRKEIGEEAIVRYAPEDLKNYLLDLFYGNGEVLGSSRMMSGFGLRI</sequence>
<dbReference type="Gene3D" id="1.20.1280.170">
    <property type="entry name" value="Exocyst complex component Exo70"/>
    <property type="match status" value="2"/>
</dbReference>
<proteinExistence type="inferred from homology"/>
<keyword evidence="6" id="KW-1185">Reference proteome</keyword>
<dbReference type="GO" id="GO:0015031">
    <property type="term" value="P:protein transport"/>
    <property type="evidence" value="ECO:0007669"/>
    <property type="project" value="UniProtKB-KW"/>
</dbReference>
<keyword evidence="2 3" id="KW-0813">Transport</keyword>
<dbReference type="AlphaFoldDB" id="A0ABD2ZFP9"/>
<dbReference type="SUPFAM" id="SSF74788">
    <property type="entry name" value="Cullin repeat-like"/>
    <property type="match status" value="2"/>
</dbReference>
<dbReference type="Proteomes" id="UP001630127">
    <property type="component" value="Unassembled WGS sequence"/>
</dbReference>
<evidence type="ECO:0000256" key="1">
    <source>
        <dbReference type="ARBA" id="ARBA00006756"/>
    </source>
</evidence>
<reference evidence="5 6" key="1">
    <citation type="submission" date="2024-11" db="EMBL/GenBank/DDBJ databases">
        <title>A near-complete genome assembly of Cinchona calisaya.</title>
        <authorList>
            <person name="Lian D.C."/>
            <person name="Zhao X.W."/>
            <person name="Wei L."/>
        </authorList>
    </citation>
    <scope>NUCLEOTIDE SEQUENCE [LARGE SCALE GENOMIC DNA]</scope>
    <source>
        <tissue evidence="5">Nenye</tissue>
    </source>
</reference>
<evidence type="ECO:0000313" key="6">
    <source>
        <dbReference type="Proteomes" id="UP001630127"/>
    </source>
</evidence>
<evidence type="ECO:0000313" key="5">
    <source>
        <dbReference type="EMBL" id="KAL3518266.1"/>
    </source>
</evidence>
<evidence type="ECO:0000256" key="2">
    <source>
        <dbReference type="ARBA" id="ARBA00022448"/>
    </source>
</evidence>
<comment type="caution">
    <text evidence="5">The sequence shown here is derived from an EMBL/GenBank/DDBJ whole genome shotgun (WGS) entry which is preliminary data.</text>
</comment>
<dbReference type="GO" id="GO:0006887">
    <property type="term" value="P:exocytosis"/>
    <property type="evidence" value="ECO:0007669"/>
    <property type="project" value="UniProtKB-KW"/>
</dbReference>
<comment type="similarity">
    <text evidence="1 3">Belongs to the EXO70 family.</text>
</comment>
<gene>
    <name evidence="5" type="ORF">ACH5RR_020855</name>
</gene>
<evidence type="ECO:0000256" key="3">
    <source>
        <dbReference type="RuleBase" id="RU365026"/>
    </source>
</evidence>
<comment type="function">
    <text evidence="3">Component of the exocyst complex.</text>
</comment>